<accession>A0AA95H523</accession>
<dbReference type="AlphaFoldDB" id="A0AA95H523"/>
<reference evidence="2" key="1">
    <citation type="journal article" date="2023" name="Int. J. Mol. Sci.">
        <title>Metagenomics Revealed a New Genus 'Candidatus Thiocaldithrix dubininis' gen. nov., sp. nov. and a New Species 'Candidatus Thiothrix putei' sp. nov. in the Family Thiotrichaceae, Some Members of Which Have Traits of Both Na+- and H+-Motive Energetics.</title>
        <authorList>
            <person name="Ravin N.V."/>
            <person name="Muntyan M.S."/>
            <person name="Smolyakov D.D."/>
            <person name="Rudenko T.S."/>
            <person name="Beletsky A.V."/>
            <person name="Mardanov A.V."/>
            <person name="Grabovich M.Y."/>
        </authorList>
    </citation>
    <scope>NUCLEOTIDE SEQUENCE</scope>
    <source>
        <strain evidence="2">GKL-01</strain>
    </source>
</reference>
<keyword evidence="1" id="KW-0732">Signal</keyword>
<dbReference type="KEGG" id="tdu:QJT80_10205"/>
<organism evidence="2">
    <name type="scientific">Candidatus Thiocaldithrix dubininis</name>
    <dbReference type="NCBI Taxonomy" id="3080823"/>
    <lineage>
        <taxon>Bacteria</taxon>
        <taxon>Pseudomonadati</taxon>
        <taxon>Pseudomonadota</taxon>
        <taxon>Gammaproteobacteria</taxon>
        <taxon>Thiotrichales</taxon>
        <taxon>Thiotrichaceae</taxon>
        <taxon>Candidatus Thiocaldithrix</taxon>
    </lineage>
</organism>
<dbReference type="EMBL" id="CP124755">
    <property type="protein sequence ID" value="WGZ89875.1"/>
    <property type="molecule type" value="Genomic_DNA"/>
</dbReference>
<proteinExistence type="predicted"/>
<reference evidence="2" key="2">
    <citation type="submission" date="2023-04" db="EMBL/GenBank/DDBJ databases">
        <authorList>
            <person name="Beletskiy A.V."/>
            <person name="Mardanov A.V."/>
            <person name="Ravin N.V."/>
        </authorList>
    </citation>
    <scope>NUCLEOTIDE SEQUENCE</scope>
    <source>
        <strain evidence="2">GKL-01</strain>
    </source>
</reference>
<evidence type="ECO:0000313" key="2">
    <source>
        <dbReference type="EMBL" id="WGZ89875.1"/>
    </source>
</evidence>
<protein>
    <submittedName>
        <fullName evidence="2">Uncharacterized protein</fullName>
    </submittedName>
</protein>
<feature type="signal peptide" evidence="1">
    <location>
        <begin position="1"/>
        <end position="22"/>
    </location>
</feature>
<name>A0AA95H523_9GAMM</name>
<sequence length="130" mass="14624">MLKIYVFISLVLASLVFVSSQAADVPNTRSLPITLSQQPLIQAVLYLDKDVVMAEVNDAAPQAVMGIDLRLYQEHYADFFRLQDSNHDGVNELVILSSVGFGGMPKCYRVLHYNPRLQQFRDVLADAYCE</sequence>
<evidence type="ECO:0000256" key="1">
    <source>
        <dbReference type="SAM" id="SignalP"/>
    </source>
</evidence>
<gene>
    <name evidence="2" type="ORF">QJT80_10205</name>
</gene>
<feature type="chain" id="PRO_5041709037" evidence="1">
    <location>
        <begin position="23"/>
        <end position="130"/>
    </location>
</feature>
<dbReference type="Proteomes" id="UP001300672">
    <property type="component" value="Chromosome"/>
</dbReference>